<accession>A0A6J3FC56</accession>
<feature type="compositionally biased region" description="Pro residues" evidence="1">
    <location>
        <begin position="259"/>
        <end position="272"/>
    </location>
</feature>
<dbReference type="AlphaFoldDB" id="A0A6J3FC56"/>
<dbReference type="Proteomes" id="UP000504640">
    <property type="component" value="Unplaced"/>
</dbReference>
<feature type="region of interest" description="Disordered" evidence="1">
    <location>
        <begin position="1"/>
        <end position="24"/>
    </location>
</feature>
<feature type="region of interest" description="Disordered" evidence="1">
    <location>
        <begin position="300"/>
        <end position="406"/>
    </location>
</feature>
<reference evidence="3" key="1">
    <citation type="submission" date="2025-08" db="UniProtKB">
        <authorList>
            <consortium name="RefSeq"/>
        </authorList>
    </citation>
    <scope>IDENTIFICATION</scope>
    <source>
        <tissue evidence="3">Blood</tissue>
    </source>
</reference>
<protein>
    <submittedName>
        <fullName evidence="3">Artemin isoform X1</fullName>
    </submittedName>
</protein>
<name>A0A6J3FC56_SAPAP</name>
<dbReference type="GeneID" id="116529424"/>
<sequence length="438" mass="47338">MSNPEFVSPAFPPRSRNGPSRVTPPKAHVYRAHLPPHPIQTPANFQNCVFQKQPQAPLTPCIRPHPLSAAASQLYFHLSLTHPLYYSQSHPQKCLCDHTILLKTLPWSPGLGSFHLRSSPSPHPTCQIAIIRYLKCCPPAPYFKPQLRCSSSVTPAFSPQYPFLPTLPLLCPSDPRVCKCVRTPSRRQHGRREVSCGETRAESFCAEPQQPNEAGELAAKRRNRWSREQLLQGRQPGPPNLYAPAGGCPTQGPAFPGLPVAPRPHSLPPSARPPSSLLCVSTNSTPCFRAFPPPEFSTLHTEGPLPASTRLPTLGDLTKPGGTGSDGWSSQVSPERWGGAGALPAPPRDLVTPGLEFDTGWRRRRRAGGCRGMELGPAPRQGPRAPPAAGPSGPSPLCHLGPEPHTRGRRLAAKTTLLAKRGTARCTVLGMSRLSFGG</sequence>
<evidence type="ECO:0000256" key="1">
    <source>
        <dbReference type="SAM" id="MobiDB-lite"/>
    </source>
</evidence>
<gene>
    <name evidence="3" type="primary">ARTN</name>
</gene>
<keyword evidence="2" id="KW-1185">Reference proteome</keyword>
<dbReference type="RefSeq" id="XP_032103156.1">
    <property type="nucleotide sequence ID" value="XM_032247265.1"/>
</dbReference>
<evidence type="ECO:0000313" key="2">
    <source>
        <dbReference type="Proteomes" id="UP000504640"/>
    </source>
</evidence>
<evidence type="ECO:0000313" key="3">
    <source>
        <dbReference type="RefSeq" id="XP_032103156.1"/>
    </source>
</evidence>
<feature type="region of interest" description="Disordered" evidence="1">
    <location>
        <begin position="231"/>
        <end position="273"/>
    </location>
</feature>
<organism evidence="2 3">
    <name type="scientific">Sapajus apella</name>
    <name type="common">Brown-capped capuchin</name>
    <name type="synonym">Cebus apella</name>
    <dbReference type="NCBI Taxonomy" id="9515"/>
    <lineage>
        <taxon>Eukaryota</taxon>
        <taxon>Metazoa</taxon>
        <taxon>Chordata</taxon>
        <taxon>Craniata</taxon>
        <taxon>Vertebrata</taxon>
        <taxon>Euteleostomi</taxon>
        <taxon>Mammalia</taxon>
        <taxon>Eutheria</taxon>
        <taxon>Euarchontoglires</taxon>
        <taxon>Primates</taxon>
        <taxon>Haplorrhini</taxon>
        <taxon>Platyrrhini</taxon>
        <taxon>Cebidae</taxon>
        <taxon>Cebinae</taxon>
        <taxon>Sapajus</taxon>
    </lineage>
</organism>
<proteinExistence type="predicted"/>
<dbReference type="CTD" id="9048"/>